<keyword evidence="3" id="KW-0238">DNA-binding</keyword>
<keyword evidence="4" id="KW-0804">Transcription</keyword>
<name>A0ABS1QT94_9GAMM</name>
<gene>
    <name evidence="6" type="ORF">JKV55_10135</name>
</gene>
<dbReference type="InterPro" id="IPR000847">
    <property type="entry name" value="LysR_HTH_N"/>
</dbReference>
<dbReference type="Proteomes" id="UP000638570">
    <property type="component" value="Unassembled WGS sequence"/>
</dbReference>
<organism evidence="6 7">
    <name type="scientific">Zobellella iuensis</name>
    <dbReference type="NCBI Taxonomy" id="2803811"/>
    <lineage>
        <taxon>Bacteria</taxon>
        <taxon>Pseudomonadati</taxon>
        <taxon>Pseudomonadota</taxon>
        <taxon>Gammaproteobacteria</taxon>
        <taxon>Aeromonadales</taxon>
        <taxon>Aeromonadaceae</taxon>
        <taxon>Zobellella</taxon>
    </lineage>
</organism>
<dbReference type="Pfam" id="PF03466">
    <property type="entry name" value="LysR_substrate"/>
    <property type="match status" value="1"/>
</dbReference>
<dbReference type="Gene3D" id="1.10.10.10">
    <property type="entry name" value="Winged helix-like DNA-binding domain superfamily/Winged helix DNA-binding domain"/>
    <property type="match status" value="1"/>
</dbReference>
<dbReference type="SUPFAM" id="SSF46785">
    <property type="entry name" value="Winged helix' DNA-binding domain"/>
    <property type="match status" value="1"/>
</dbReference>
<keyword evidence="2" id="KW-0805">Transcription regulation</keyword>
<dbReference type="PANTHER" id="PTHR30346">
    <property type="entry name" value="TRANSCRIPTIONAL DUAL REGULATOR HCAR-RELATED"/>
    <property type="match status" value="1"/>
</dbReference>
<dbReference type="Gene3D" id="3.40.190.10">
    <property type="entry name" value="Periplasmic binding protein-like II"/>
    <property type="match status" value="2"/>
</dbReference>
<dbReference type="InterPro" id="IPR036388">
    <property type="entry name" value="WH-like_DNA-bd_sf"/>
</dbReference>
<dbReference type="PANTHER" id="PTHR30346:SF0">
    <property type="entry name" value="HCA OPERON TRANSCRIPTIONAL ACTIVATOR HCAR"/>
    <property type="match status" value="1"/>
</dbReference>
<dbReference type="Pfam" id="PF00126">
    <property type="entry name" value="HTH_1"/>
    <property type="match status" value="1"/>
</dbReference>
<dbReference type="PROSITE" id="PS50931">
    <property type="entry name" value="HTH_LYSR"/>
    <property type="match status" value="1"/>
</dbReference>
<dbReference type="InterPro" id="IPR036390">
    <property type="entry name" value="WH_DNA-bd_sf"/>
</dbReference>
<comment type="similarity">
    <text evidence="1">Belongs to the LysR transcriptional regulatory family.</text>
</comment>
<proteinExistence type="inferred from homology"/>
<comment type="caution">
    <text evidence="6">The sequence shown here is derived from an EMBL/GenBank/DDBJ whole genome shotgun (WGS) entry which is preliminary data.</text>
</comment>
<evidence type="ECO:0000313" key="6">
    <source>
        <dbReference type="EMBL" id="MBL1377686.1"/>
    </source>
</evidence>
<reference evidence="7" key="1">
    <citation type="submission" date="2021-01" db="EMBL/GenBank/DDBJ databases">
        <title>Genome public.</title>
        <authorList>
            <person name="Liu C."/>
            <person name="Sun Q."/>
        </authorList>
    </citation>
    <scope>NUCLEOTIDE SEQUENCE [LARGE SCALE GENOMIC DNA]</scope>
    <source>
        <strain evidence="7">CGMCC 1.18722</strain>
    </source>
</reference>
<feature type="domain" description="HTH lysR-type" evidence="5">
    <location>
        <begin position="4"/>
        <end position="62"/>
    </location>
</feature>
<evidence type="ECO:0000259" key="5">
    <source>
        <dbReference type="PROSITE" id="PS50931"/>
    </source>
</evidence>
<dbReference type="InterPro" id="IPR005119">
    <property type="entry name" value="LysR_subst-bd"/>
</dbReference>
<dbReference type="PRINTS" id="PR00039">
    <property type="entry name" value="HTHLYSR"/>
</dbReference>
<evidence type="ECO:0000256" key="4">
    <source>
        <dbReference type="ARBA" id="ARBA00023163"/>
    </source>
</evidence>
<evidence type="ECO:0000313" key="7">
    <source>
        <dbReference type="Proteomes" id="UP000638570"/>
    </source>
</evidence>
<evidence type="ECO:0000256" key="2">
    <source>
        <dbReference type="ARBA" id="ARBA00023015"/>
    </source>
</evidence>
<keyword evidence="7" id="KW-1185">Reference proteome</keyword>
<sequence>MMRFTLKQLRYFVVAGEHSSVTRAAEELHVSQPSISSAILHLESVTGLQLFVRHHAQGLSLTPSGRQFIVKAKQLLGQADGLAHYANTLGHDVAGSLRIVGFPTFTPILVPGLVRRFNDMYPAVNVQCDEKHQKDIIQGLHDGRYELALTYDLQVPADIEFEPLMEFPPYAVMGKDHPLAERSELSLAELAEHPMVLLDWPMSREYFFSLFLSQGLEPNFAYQAKSMDMVRGLVANGFGYSLFNVPLVNNLALDGNSLTHVPLTDSLRPLRMGVARLAQFRLTPAADAFIEQLAKQAQQLSSTVFTDSRFYRSLK</sequence>
<evidence type="ECO:0000256" key="1">
    <source>
        <dbReference type="ARBA" id="ARBA00009437"/>
    </source>
</evidence>
<accession>A0ABS1QT94</accession>
<protein>
    <submittedName>
        <fullName evidence="6">LysR family transcriptional regulator</fullName>
    </submittedName>
</protein>
<dbReference type="SUPFAM" id="SSF53850">
    <property type="entry name" value="Periplasmic binding protein-like II"/>
    <property type="match status" value="1"/>
</dbReference>
<dbReference type="RefSeq" id="WP_202084848.1">
    <property type="nucleotide sequence ID" value="NZ_JAERTZ010000022.1"/>
</dbReference>
<dbReference type="EMBL" id="JAERTZ010000022">
    <property type="protein sequence ID" value="MBL1377686.1"/>
    <property type="molecule type" value="Genomic_DNA"/>
</dbReference>
<dbReference type="CDD" id="cd08412">
    <property type="entry name" value="PBP2_PAO1_like"/>
    <property type="match status" value="1"/>
</dbReference>
<evidence type="ECO:0000256" key="3">
    <source>
        <dbReference type="ARBA" id="ARBA00023125"/>
    </source>
</evidence>